<keyword evidence="1" id="KW-1133">Transmembrane helix</keyword>
<evidence type="ECO:0000313" key="5">
    <source>
        <dbReference type="Proteomes" id="UP000325313"/>
    </source>
</evidence>
<protein>
    <submittedName>
        <fullName evidence="3">Uncharacterized protein</fullName>
    </submittedName>
</protein>
<feature type="transmembrane region" description="Helical" evidence="1">
    <location>
        <begin position="12"/>
        <end position="31"/>
    </location>
</feature>
<keyword evidence="1" id="KW-0812">Transmembrane</keyword>
<dbReference type="Proteomes" id="UP000324748">
    <property type="component" value="Unassembled WGS sequence"/>
</dbReference>
<evidence type="ECO:0000313" key="4">
    <source>
        <dbReference type="Proteomes" id="UP000324748"/>
    </source>
</evidence>
<name>A0A5B0RN96_PUCGR</name>
<evidence type="ECO:0000313" key="3">
    <source>
        <dbReference type="EMBL" id="KAA1126243.1"/>
    </source>
</evidence>
<evidence type="ECO:0000256" key="1">
    <source>
        <dbReference type="SAM" id="Phobius"/>
    </source>
</evidence>
<reference evidence="4 5" key="1">
    <citation type="submission" date="2019-05" db="EMBL/GenBank/DDBJ databases">
        <title>Emergence of the Ug99 lineage of the wheat stem rust pathogen through somatic hybridization.</title>
        <authorList>
            <person name="Li F."/>
            <person name="Upadhyaya N.M."/>
            <person name="Sperschneider J."/>
            <person name="Matny O."/>
            <person name="Nguyen-Phuc H."/>
            <person name="Mago R."/>
            <person name="Raley C."/>
            <person name="Miller M.E."/>
            <person name="Silverstein K.A.T."/>
            <person name="Henningsen E."/>
            <person name="Hirsch C.D."/>
            <person name="Visser B."/>
            <person name="Pretorius Z.A."/>
            <person name="Steffenson B.J."/>
            <person name="Schwessinger B."/>
            <person name="Dodds P.N."/>
            <person name="Figueroa M."/>
        </authorList>
    </citation>
    <scope>NUCLEOTIDE SEQUENCE [LARGE SCALE GENOMIC DNA]</scope>
    <source>
        <strain evidence="2">21-0</strain>
        <strain evidence="3 5">Ug99</strain>
    </source>
</reference>
<accession>A0A5B0RN96</accession>
<dbReference type="EMBL" id="VDEP01000172">
    <property type="protein sequence ID" value="KAA1126243.1"/>
    <property type="molecule type" value="Genomic_DNA"/>
</dbReference>
<organism evidence="3 5">
    <name type="scientific">Puccinia graminis f. sp. tritici</name>
    <dbReference type="NCBI Taxonomy" id="56615"/>
    <lineage>
        <taxon>Eukaryota</taxon>
        <taxon>Fungi</taxon>
        <taxon>Dikarya</taxon>
        <taxon>Basidiomycota</taxon>
        <taxon>Pucciniomycotina</taxon>
        <taxon>Pucciniomycetes</taxon>
        <taxon>Pucciniales</taxon>
        <taxon>Pucciniaceae</taxon>
        <taxon>Puccinia</taxon>
    </lineage>
</organism>
<comment type="caution">
    <text evidence="3">The sequence shown here is derived from an EMBL/GenBank/DDBJ whole genome shotgun (WGS) entry which is preliminary data.</text>
</comment>
<keyword evidence="1" id="KW-0472">Membrane</keyword>
<gene>
    <name evidence="2" type="ORF">PGT21_036187</name>
    <name evidence="3" type="ORF">PGTUg99_019002</name>
</gene>
<sequence>MFSANWIQRSHYFLYAVIAVTLLPSVQLSASHRHSLVQRSRGNESIKTCGLLFNLSGPDGHARCQIGNKSVYSCDFRDCPSFNRPNGFALRQCRAIQTSTGKPSGTDQTIQPFFYKDEGTFIEAQDASGTSYKCSSQANQYNRLSCDRCLLVSRGS</sequence>
<dbReference type="Proteomes" id="UP000325313">
    <property type="component" value="Unassembled WGS sequence"/>
</dbReference>
<evidence type="ECO:0000313" key="2">
    <source>
        <dbReference type="EMBL" id="KAA1106561.1"/>
    </source>
</evidence>
<keyword evidence="4" id="KW-1185">Reference proteome</keyword>
<dbReference type="AlphaFoldDB" id="A0A5B0RN96"/>
<dbReference type="EMBL" id="VSWC01000040">
    <property type="protein sequence ID" value="KAA1106561.1"/>
    <property type="molecule type" value="Genomic_DNA"/>
</dbReference>
<proteinExistence type="predicted"/>